<comment type="similarity">
    <text evidence="1">Belongs to the RNase E/G family. RNase G subfamily.</text>
</comment>
<dbReference type="HAMAP" id="MF_00970">
    <property type="entry name" value="RNase_E"/>
    <property type="match status" value="1"/>
</dbReference>
<dbReference type="EMBL" id="PHRG01000001">
    <property type="protein sequence ID" value="PJO76758.1"/>
    <property type="molecule type" value="Genomic_DNA"/>
</dbReference>
<evidence type="ECO:0000256" key="6">
    <source>
        <dbReference type="ARBA" id="ARBA00022694"/>
    </source>
</evidence>
<keyword evidence="5 15" id="KW-0698">rRNA processing</keyword>
<evidence type="ECO:0000259" key="17">
    <source>
        <dbReference type="PROSITE" id="PS50126"/>
    </source>
</evidence>
<dbReference type="SMART" id="SM00316">
    <property type="entry name" value="S1"/>
    <property type="match status" value="1"/>
</dbReference>
<feature type="region of interest" description="Disordered" evidence="16">
    <location>
        <begin position="1046"/>
        <end position="1161"/>
    </location>
</feature>
<feature type="compositionally biased region" description="Basic and acidic residues" evidence="16">
    <location>
        <begin position="495"/>
        <end position="522"/>
    </location>
</feature>
<accession>A0A2H9YVT4</accession>
<keyword evidence="2 15" id="KW-1003">Cell membrane</keyword>
<evidence type="ECO:0000256" key="8">
    <source>
        <dbReference type="ARBA" id="ARBA00022723"/>
    </source>
</evidence>
<feature type="binding site" evidence="15">
    <location>
        <position position="343"/>
    </location>
    <ligand>
        <name>Mg(2+)</name>
        <dbReference type="ChEBI" id="CHEBI:18420"/>
        <note>catalytic</note>
    </ligand>
</feature>
<dbReference type="GO" id="GO:0008270">
    <property type="term" value="F:zinc ion binding"/>
    <property type="evidence" value="ECO:0007669"/>
    <property type="project" value="UniProtKB-UniRule"/>
</dbReference>
<evidence type="ECO:0000256" key="11">
    <source>
        <dbReference type="ARBA" id="ARBA00022801"/>
    </source>
</evidence>
<dbReference type="GO" id="GO:0019843">
    <property type="term" value="F:rRNA binding"/>
    <property type="evidence" value="ECO:0007669"/>
    <property type="project" value="UniProtKB-KW"/>
</dbReference>
<dbReference type="AlphaFoldDB" id="A0A2H9YVT4"/>
<feature type="binding site" evidence="15">
    <location>
        <position position="300"/>
    </location>
    <ligand>
        <name>Mg(2+)</name>
        <dbReference type="ChEBI" id="CHEBI:18420"/>
        <note>catalytic</note>
    </ligand>
</feature>
<dbReference type="GO" id="GO:0005737">
    <property type="term" value="C:cytoplasm"/>
    <property type="evidence" value="ECO:0007669"/>
    <property type="project" value="UniProtKB-SubCell"/>
</dbReference>
<name>A0A2H9YVT4_9GAMM</name>
<evidence type="ECO:0000256" key="13">
    <source>
        <dbReference type="ARBA" id="ARBA00022884"/>
    </source>
</evidence>
<feature type="compositionally biased region" description="Basic and acidic residues" evidence="16">
    <location>
        <begin position="997"/>
        <end position="1008"/>
    </location>
</feature>
<keyword evidence="7 15" id="KW-0540">Nuclease</keyword>
<feature type="compositionally biased region" description="Low complexity" evidence="16">
    <location>
        <begin position="890"/>
        <end position="901"/>
    </location>
</feature>
<feature type="compositionally biased region" description="Basic and acidic residues" evidence="16">
    <location>
        <begin position="755"/>
        <end position="769"/>
    </location>
</feature>
<dbReference type="PANTHER" id="PTHR30001">
    <property type="entry name" value="RIBONUCLEASE"/>
    <property type="match status" value="1"/>
</dbReference>
<feature type="compositionally biased region" description="Basic and acidic residues" evidence="16">
    <location>
        <begin position="872"/>
        <end position="883"/>
    </location>
</feature>
<dbReference type="InterPro" id="IPR003029">
    <property type="entry name" value="S1_domain"/>
</dbReference>
<evidence type="ECO:0000256" key="3">
    <source>
        <dbReference type="ARBA" id="ARBA00022490"/>
    </source>
</evidence>
<dbReference type="NCBIfam" id="TIGR00757">
    <property type="entry name" value="RNaseEG"/>
    <property type="match status" value="1"/>
</dbReference>
<dbReference type="Pfam" id="PF10150">
    <property type="entry name" value="RNase_E_G"/>
    <property type="match status" value="1"/>
</dbReference>
<dbReference type="GO" id="GO:0006364">
    <property type="term" value="P:rRNA processing"/>
    <property type="evidence" value="ECO:0007669"/>
    <property type="project" value="UniProtKB-UniRule"/>
</dbReference>
<evidence type="ECO:0000256" key="9">
    <source>
        <dbReference type="ARBA" id="ARBA00022730"/>
    </source>
</evidence>
<evidence type="ECO:0000256" key="7">
    <source>
        <dbReference type="ARBA" id="ARBA00022722"/>
    </source>
</evidence>
<dbReference type="RefSeq" id="WP_100534662.1">
    <property type="nucleotide sequence ID" value="NZ_CBDBYO010000002.1"/>
</dbReference>
<dbReference type="Gene3D" id="2.40.50.140">
    <property type="entry name" value="Nucleic acid-binding proteins"/>
    <property type="match status" value="1"/>
</dbReference>
<dbReference type="Gene3D" id="3.40.1260.20">
    <property type="entry name" value="Ribonuclease E, catalytic domain"/>
    <property type="match status" value="1"/>
</dbReference>
<evidence type="ECO:0000256" key="2">
    <source>
        <dbReference type="ARBA" id="ARBA00022475"/>
    </source>
</evidence>
<dbReference type="InterPro" id="IPR028878">
    <property type="entry name" value="RNase_E"/>
</dbReference>
<dbReference type="GO" id="GO:0006402">
    <property type="term" value="P:mRNA catabolic process"/>
    <property type="evidence" value="ECO:0007669"/>
    <property type="project" value="UniProtKB-UniRule"/>
</dbReference>
<evidence type="ECO:0000256" key="1">
    <source>
        <dbReference type="ARBA" id="ARBA00005663"/>
    </source>
</evidence>
<evidence type="ECO:0000256" key="16">
    <source>
        <dbReference type="SAM" id="MobiDB-lite"/>
    </source>
</evidence>
<keyword evidence="8 15" id="KW-0479">Metal-binding</keyword>
<evidence type="ECO:0000256" key="15">
    <source>
        <dbReference type="HAMAP-Rule" id="MF_00970"/>
    </source>
</evidence>
<dbReference type="Pfam" id="PF00575">
    <property type="entry name" value="S1"/>
    <property type="match status" value="1"/>
</dbReference>
<dbReference type="PANTHER" id="PTHR30001:SF1">
    <property type="entry name" value="RIBONUCLEASE E_G-LIKE PROTEIN, CHLOROPLASTIC"/>
    <property type="match status" value="1"/>
</dbReference>
<evidence type="ECO:0000313" key="18">
    <source>
        <dbReference type="EMBL" id="PJO76758.1"/>
    </source>
</evidence>
<comment type="caution">
    <text evidence="18">The sequence shown here is derived from an EMBL/GenBank/DDBJ whole genome shotgun (WGS) entry which is preliminary data.</text>
</comment>
<reference evidence="18 19" key="1">
    <citation type="submission" date="2017-11" db="EMBL/GenBank/DDBJ databases">
        <title>Revising the taxonomy of the Acinetobacter lwoffii group: the description of Acinetobacter pseudolwoffii sp. nov. and emended description of Acinetobacter lwoffii.</title>
        <authorList>
            <person name="Nemec A."/>
            <person name="Radolfova-Krizova L."/>
        </authorList>
    </citation>
    <scope>NUCLEOTIDE SEQUENCE [LARGE SCALE GENOMIC DNA]</scope>
    <source>
        <strain evidence="18 19">ANC 5044</strain>
    </source>
</reference>
<dbReference type="InterPro" id="IPR012340">
    <property type="entry name" value="NA-bd_OB-fold"/>
</dbReference>
<keyword evidence="11 15" id="KW-0378">Hydrolase</keyword>
<dbReference type="EC" id="3.1.26.12" evidence="15"/>
<comment type="cofactor">
    <cofactor evidence="15">
        <name>Mg(2+)</name>
        <dbReference type="ChEBI" id="CHEBI:18420"/>
    </cofactor>
    <text evidence="15">Binds 1 Mg(2+) ion per subunit.</text>
</comment>
<dbReference type="GeneID" id="97177195"/>
<keyword evidence="6 15" id="KW-0819">tRNA processing</keyword>
<comment type="function">
    <text evidence="15">Endoribonuclease that plays a central role in RNA processing and decay. Required for the maturation of 5S and 16S rRNAs and the majority of tRNAs. Also involved in the degradation of most mRNAs.</text>
</comment>
<feature type="region of interest" description="Disordered" evidence="16">
    <location>
        <begin position="648"/>
        <end position="779"/>
    </location>
</feature>
<evidence type="ECO:0000313" key="19">
    <source>
        <dbReference type="Proteomes" id="UP000243446"/>
    </source>
</evidence>
<dbReference type="InterPro" id="IPR004659">
    <property type="entry name" value="RNase_E/G"/>
</dbReference>
<evidence type="ECO:0000256" key="14">
    <source>
        <dbReference type="ARBA" id="ARBA00023136"/>
    </source>
</evidence>
<feature type="binding site" evidence="15">
    <location>
        <position position="404"/>
    </location>
    <ligand>
        <name>Zn(2+)</name>
        <dbReference type="ChEBI" id="CHEBI:29105"/>
        <note>ligand shared between dimeric partners</note>
    </ligand>
</feature>
<feature type="region of interest" description="Required for zinc-mediated homotetramerization and catalytic activity" evidence="15">
    <location>
        <begin position="401"/>
        <end position="404"/>
    </location>
</feature>
<dbReference type="GO" id="GO:0000049">
    <property type="term" value="F:tRNA binding"/>
    <property type="evidence" value="ECO:0007669"/>
    <property type="project" value="UniProtKB-KW"/>
</dbReference>
<sequence length="1161" mass="128026">MKRMLINATHAEEIRVALVTGQRLYDFDLENRTREQKKSNIYKGHVTRVEPSLEAVFVEYGAGRQGFLSMREIANSYYKADPRQTSNIRELITEGTELLVQVEKEERGNKGAALSTFISLAGRYLVLMPNNPKGGGISRQISGAVREELKEMLATLNVPRGMSVIVRTAGIGRSQEELQLDLQHLLDLWAQIQKTASSGPSPMLVHQEAGVVTRAIRDYLRDDVAEILIDSEQAYNEAYNFVKAVMPRQLDKLKTYTLNEPLFAHFAIESQIQTAYEREVKLPSGGSIVIDQTEALVSIDINSAKSTRGSDVEDTALNTNIEAAEEIARQLRLRDIGGLVVIDFIDMTKDRNQRMVEAKLREATQSDRARIQFGQLSRFGLMEMSRQRLRPSLEEATGYVCPRCHGTGMVRDLRSLSLSIMRKVEEIALRERQGEVQVEVPVEIAAFMLNEKRHTLVYLEQTSNVRVTVLPHPHLETPHYEITYNAEGFAPTSYERTEATRSSEKELGYESSEWHLEEEQHAQHAAPAPSQPQQNNGRNNNKRRNPQNQPAQPQVAQQTPVQAVAPVASSSPCAWLENLFVQKQAATVDPSRTANNAAAAIEQMINGGAVSRGQFGQVAAPVAQPAPQHVAQPAAVSSNNNAYLAPSTVAQKQERDAAEKPAEREERAPRHNKKPRNPNPKHKEPREQVQSEAPAPQQHQVHEEVVQVSRQEQRHEARENKRHSRRQHHNEPAQQNDVQNNEQQPQQAMPRRDRRNQQRPERPNRHRDPSVLNEQAPQAAPAVVEALAVNDKQLRVELVDAPRPDVMPTAMVVNIDQAKSEIVALNDNATVATPAVEVTAPADAPVEAAAAENVVEATLTAPVEEIVATEATSEKTRASNDPRQRRRQQRAAQSQQPAAQQLTPSQVPTLGQFTIGSLIRHVYGEDCSVLIEQFGLLPTFNRALEKFTKEYNASLVAAAAPAAAAEKKPVTRDVEVTVAKVEAEPAPVLDLNPPKPVSDKRVANDPRERRRLAKQAAEQALQQAKQQAKVEAAPAVETVPEPVAVEAPAEPVEAAVTEAPVASEAVVETTENTQPTEPATETAAPVEVTTEVAPAEVQVEEAAPAEASAETEAPVAKSKDVAEATVEEAEASEAEKAEKQAARPRRPRGRPPKKANTATES</sequence>
<comment type="catalytic activity">
    <reaction evidence="15">
        <text>Endonucleolytic cleavage of single-stranded RNA in A- and U-rich regions.</text>
        <dbReference type="EC" id="3.1.26.12"/>
    </reaction>
</comment>
<dbReference type="CDD" id="cd04453">
    <property type="entry name" value="S1_RNase_E"/>
    <property type="match status" value="1"/>
</dbReference>
<dbReference type="InterPro" id="IPR048583">
    <property type="entry name" value="RNase_E_G_thioredoxin-like"/>
</dbReference>
<feature type="domain" description="S1 motif" evidence="17">
    <location>
        <begin position="39"/>
        <end position="117"/>
    </location>
</feature>
<dbReference type="GO" id="GO:0008033">
    <property type="term" value="P:tRNA processing"/>
    <property type="evidence" value="ECO:0007669"/>
    <property type="project" value="UniProtKB-UniRule"/>
</dbReference>
<protein>
    <recommendedName>
        <fullName evidence="15">Ribonuclease E</fullName>
        <shortName evidence="15">RNase E</shortName>
        <ecNumber evidence="15">3.1.26.12</ecNumber>
    </recommendedName>
</protein>
<dbReference type="GO" id="GO:0008995">
    <property type="term" value="F:ribonuclease E activity"/>
    <property type="evidence" value="ECO:0007669"/>
    <property type="project" value="UniProtKB-EC"/>
</dbReference>
<dbReference type="PROSITE" id="PS50126">
    <property type="entry name" value="S1"/>
    <property type="match status" value="1"/>
</dbReference>
<keyword evidence="3 15" id="KW-0963">Cytoplasm</keyword>
<feature type="compositionally biased region" description="Basic residues" evidence="16">
    <location>
        <begin position="670"/>
        <end position="680"/>
    </location>
</feature>
<evidence type="ECO:0000256" key="12">
    <source>
        <dbReference type="ARBA" id="ARBA00022842"/>
    </source>
</evidence>
<keyword evidence="15" id="KW-0820">tRNA-binding</keyword>
<feature type="compositionally biased region" description="Low complexity" evidence="16">
    <location>
        <begin position="1046"/>
        <end position="1116"/>
    </location>
</feature>
<proteinExistence type="inferred from homology"/>
<feature type="compositionally biased region" description="Polar residues" evidence="16">
    <location>
        <begin position="732"/>
        <end position="747"/>
    </location>
</feature>
<keyword evidence="9 15" id="KW-0699">rRNA-binding</keyword>
<comment type="subunit">
    <text evidence="15">Component of the RNA degradosome, which is a multiprotein complex involved in RNA processing and mRNA degradation. Within the RNA degradosome, RNase E assembles into a homotetramer formed by a dimer of dimers.</text>
</comment>
<feature type="compositionally biased region" description="Basic and acidic residues" evidence="16">
    <location>
        <begin position="700"/>
        <end position="719"/>
    </location>
</feature>
<gene>
    <name evidence="15" type="primary">rne</name>
    <name evidence="18" type="ORF">CWI32_03750</name>
</gene>
<feature type="region of interest" description="Disordered" evidence="16">
    <location>
        <begin position="494"/>
        <end position="563"/>
    </location>
</feature>
<feature type="compositionally biased region" description="Low complexity" evidence="16">
    <location>
        <begin position="546"/>
        <end position="563"/>
    </location>
</feature>
<evidence type="ECO:0000256" key="4">
    <source>
        <dbReference type="ARBA" id="ARBA00022519"/>
    </source>
</evidence>
<feature type="compositionally biased region" description="Basic and acidic residues" evidence="16">
    <location>
        <begin position="652"/>
        <end position="669"/>
    </location>
</feature>
<keyword evidence="10 15" id="KW-0255">Endonuclease</keyword>
<dbReference type="SUPFAM" id="SSF50249">
    <property type="entry name" value="Nucleic acid-binding proteins"/>
    <property type="match status" value="1"/>
</dbReference>
<dbReference type="Proteomes" id="UP000243446">
    <property type="component" value="Unassembled WGS sequence"/>
</dbReference>
<dbReference type="Pfam" id="PF20833">
    <property type="entry name" value="RNase_E_G_Thio"/>
    <property type="match status" value="1"/>
</dbReference>
<keyword evidence="4 15" id="KW-0997">Cell inner membrane</keyword>
<dbReference type="GO" id="GO:0009898">
    <property type="term" value="C:cytoplasmic side of plasma membrane"/>
    <property type="evidence" value="ECO:0007669"/>
    <property type="project" value="UniProtKB-UniRule"/>
</dbReference>
<evidence type="ECO:0000256" key="10">
    <source>
        <dbReference type="ARBA" id="ARBA00022759"/>
    </source>
</evidence>
<keyword evidence="13 15" id="KW-0694">RNA-binding</keyword>
<evidence type="ECO:0000256" key="5">
    <source>
        <dbReference type="ARBA" id="ARBA00022552"/>
    </source>
</evidence>
<feature type="compositionally biased region" description="Low complexity" evidence="16">
    <location>
        <begin position="523"/>
        <end position="539"/>
    </location>
</feature>
<dbReference type="GO" id="GO:0000287">
    <property type="term" value="F:magnesium ion binding"/>
    <property type="evidence" value="ECO:0007669"/>
    <property type="project" value="UniProtKB-UniRule"/>
</dbReference>
<keyword evidence="12 15" id="KW-0460">Magnesium</keyword>
<dbReference type="InterPro" id="IPR019307">
    <property type="entry name" value="RNA-bd_AU-1/RNase_E/G"/>
</dbReference>
<feature type="region of interest" description="Disordered" evidence="16">
    <location>
        <begin position="987"/>
        <end position="1011"/>
    </location>
</feature>
<comment type="similarity">
    <text evidence="15">Belongs to the RNase E/G family. RNase E subfamily.</text>
</comment>
<feature type="binding site" evidence="15">
    <location>
        <position position="401"/>
    </location>
    <ligand>
        <name>Zn(2+)</name>
        <dbReference type="ChEBI" id="CHEBI:29105"/>
        <note>ligand shared between dimeric partners</note>
    </ligand>
</feature>
<comment type="subcellular location">
    <subcellularLocation>
        <location evidence="15">Cytoplasm</location>
    </subcellularLocation>
    <subcellularLocation>
        <location evidence="15">Cell inner membrane</location>
        <topology evidence="15">Peripheral membrane protein</topology>
        <orientation evidence="15">Cytoplasmic side</orientation>
    </subcellularLocation>
</comment>
<comment type="cofactor">
    <cofactor evidence="15">
        <name>Zn(2+)</name>
        <dbReference type="ChEBI" id="CHEBI:29105"/>
    </cofactor>
    <text evidence="15">Binds 2 Zn(2+) ions per homotetramer.</text>
</comment>
<feature type="compositionally biased region" description="Basic residues" evidence="16">
    <location>
        <begin position="1142"/>
        <end position="1153"/>
    </location>
</feature>
<keyword evidence="15" id="KW-0862">Zinc</keyword>
<feature type="region of interest" description="Disordered" evidence="16">
    <location>
        <begin position="866"/>
        <end position="905"/>
    </location>
</feature>
<keyword evidence="14 15" id="KW-0472">Membrane</keyword>
<organism evidence="18 19">
    <name type="scientific">Acinetobacter pseudolwoffii</name>
    <dbReference type="NCBI Taxonomy" id="2053287"/>
    <lineage>
        <taxon>Bacteria</taxon>
        <taxon>Pseudomonadati</taxon>
        <taxon>Pseudomonadota</taxon>
        <taxon>Gammaproteobacteria</taxon>
        <taxon>Moraxellales</taxon>
        <taxon>Moraxellaceae</taxon>
        <taxon>Acinetobacter</taxon>
    </lineage>
</organism>